<proteinExistence type="predicted"/>
<evidence type="ECO:0000313" key="4">
    <source>
        <dbReference type="Proteomes" id="UP000618051"/>
    </source>
</evidence>
<feature type="compositionally biased region" description="Polar residues" evidence="1">
    <location>
        <begin position="100"/>
        <end position="111"/>
    </location>
</feature>
<dbReference type="EMBL" id="JADDUC010000031">
    <property type="protein sequence ID" value="KAG0123014.1"/>
    <property type="molecule type" value="Genomic_DNA"/>
</dbReference>
<evidence type="ECO:0000313" key="2">
    <source>
        <dbReference type="EMBL" id="KAG0123014.1"/>
    </source>
</evidence>
<keyword evidence="4" id="KW-1185">Reference proteome</keyword>
<evidence type="ECO:0000256" key="1">
    <source>
        <dbReference type="SAM" id="MobiDB-lite"/>
    </source>
</evidence>
<dbReference type="Proteomes" id="UP000618051">
    <property type="component" value="Unassembled WGS sequence"/>
</dbReference>
<evidence type="ECO:0000313" key="3">
    <source>
        <dbReference type="EMBL" id="KAI1234155.1"/>
    </source>
</evidence>
<sequence>MQEDLERLAASSGCAVTAEAVLEDVLVSCWMFHLMQSVQRALLSFSTGLFQSVNFPSPCCTEISDLRVKQAPPALQEHRALGLLQGCDRSSAGSHHPGETSPNSQIGQSWNLPGERGEDFTLNCLSGYRQRLDLIGENSQPLAVNLSGLQSKEPW</sequence>
<protein>
    <submittedName>
        <fullName evidence="2">Uncharacterized protein</fullName>
    </submittedName>
</protein>
<organism evidence="2">
    <name type="scientific">Lamprotornis superbus</name>
    <dbReference type="NCBI Taxonomy" id="245042"/>
    <lineage>
        <taxon>Eukaryota</taxon>
        <taxon>Metazoa</taxon>
        <taxon>Chordata</taxon>
        <taxon>Craniata</taxon>
        <taxon>Vertebrata</taxon>
        <taxon>Euteleostomi</taxon>
        <taxon>Archelosauria</taxon>
        <taxon>Archosauria</taxon>
        <taxon>Dinosauria</taxon>
        <taxon>Saurischia</taxon>
        <taxon>Theropoda</taxon>
        <taxon>Coelurosauria</taxon>
        <taxon>Aves</taxon>
        <taxon>Neognathae</taxon>
        <taxon>Neoaves</taxon>
        <taxon>Telluraves</taxon>
        <taxon>Australaves</taxon>
        <taxon>Passeriformes</taxon>
        <taxon>Sturnidae</taxon>
        <taxon>Lamprotornis</taxon>
    </lineage>
</organism>
<comment type="caution">
    <text evidence="2">The sequence shown here is derived from an EMBL/GenBank/DDBJ whole genome shotgun (WGS) entry which is preliminary data.</text>
</comment>
<name>A0A835NW38_9PASS</name>
<gene>
    <name evidence="3" type="ORF">IHE44_0003871</name>
    <name evidence="2" type="ORF">IHE44_007950</name>
</gene>
<reference evidence="3" key="3">
    <citation type="submission" date="2022-01" db="EMBL/GenBank/DDBJ databases">
        <authorList>
            <person name="Rubenstein D.R."/>
        </authorList>
    </citation>
    <scope>NUCLEOTIDE SEQUENCE</scope>
    <source>
        <strain evidence="3">SS15</strain>
        <tissue evidence="3">Liver</tissue>
    </source>
</reference>
<accession>A0A835NW38</accession>
<reference evidence="2" key="1">
    <citation type="submission" date="2020-10" db="EMBL/GenBank/DDBJ databases">
        <title>Feather gene expression reveals the developmental basis of iridescence in African starlings.</title>
        <authorList>
            <person name="Rubenstein D.R."/>
        </authorList>
    </citation>
    <scope>NUCLEOTIDE SEQUENCE</scope>
    <source>
        <strain evidence="2">SS15</strain>
        <tissue evidence="2">Liver</tissue>
    </source>
</reference>
<dbReference type="AlphaFoldDB" id="A0A835NW38"/>
<reference evidence="3 4" key="2">
    <citation type="journal article" date="2021" name="J. Hered.">
        <title>Feather Gene Expression Elucidates the Developmental Basis of Plumage Iridescence in African Starlings.</title>
        <authorList>
            <person name="Rubenstein D.R."/>
            <person name="Corvelo A."/>
            <person name="MacManes M.D."/>
            <person name="Maia R."/>
            <person name="Narzisi G."/>
            <person name="Rousaki A."/>
            <person name="Vandenabeele P."/>
            <person name="Shawkey M.D."/>
            <person name="Solomon J."/>
        </authorList>
    </citation>
    <scope>NUCLEOTIDE SEQUENCE [LARGE SCALE GENOMIC DNA]</scope>
    <source>
        <strain evidence="3">SS15</strain>
    </source>
</reference>
<feature type="region of interest" description="Disordered" evidence="1">
    <location>
        <begin position="89"/>
        <end position="112"/>
    </location>
</feature>
<dbReference type="EMBL" id="JADDUC020000016">
    <property type="protein sequence ID" value="KAI1234155.1"/>
    <property type="molecule type" value="Genomic_DNA"/>
</dbReference>
<dbReference type="OrthoDB" id="10423335at2759"/>